<evidence type="ECO:0000313" key="2">
    <source>
        <dbReference type="Proteomes" id="UP000267035"/>
    </source>
</evidence>
<dbReference type="RefSeq" id="WP_122254127.1">
    <property type="nucleotide sequence ID" value="NZ_RDQL01000009.1"/>
</dbReference>
<sequence length="84" mass="9432">MQIRLILWLDAEFLRQVEAYAERKGQSVAALVEGYFTWLTQLPASGASSDTPITARLLGALHDGLQEDGKSAWRQHVQQKHGRN</sequence>
<dbReference type="Proteomes" id="UP000267035">
    <property type="component" value="Unassembled WGS sequence"/>
</dbReference>
<comment type="caution">
    <text evidence="1">The sequence shown here is derived from an EMBL/GenBank/DDBJ whole genome shotgun (WGS) entry which is preliminary data.</text>
</comment>
<dbReference type="InterPro" id="IPR045944">
    <property type="entry name" value="DUF6364"/>
</dbReference>
<gene>
    <name evidence="1" type="ORF">EBQ25_07990</name>
</gene>
<evidence type="ECO:0000313" key="1">
    <source>
        <dbReference type="EMBL" id="RMW99021.1"/>
    </source>
</evidence>
<dbReference type="Pfam" id="PF19891">
    <property type="entry name" value="DUF6364"/>
    <property type="match status" value="1"/>
</dbReference>
<reference evidence="1 2" key="1">
    <citation type="submission" date="2018-10" db="EMBL/GenBank/DDBJ databases">
        <title>Comamonadaceae CDC group NO-1 genome sequencing and assembly.</title>
        <authorList>
            <person name="Bernier A.-M."/>
            <person name="Bernard K."/>
        </authorList>
    </citation>
    <scope>NUCLEOTIDE SEQUENCE [LARGE SCALE GENOMIC DNA]</scope>
    <source>
        <strain evidence="1 2">NML161473</strain>
    </source>
</reference>
<dbReference type="EMBL" id="RDQL01000009">
    <property type="protein sequence ID" value="RMW99021.1"/>
    <property type="molecule type" value="Genomic_DNA"/>
</dbReference>
<name>A0A3M6Q987_9BURK</name>
<proteinExistence type="predicted"/>
<dbReference type="AlphaFoldDB" id="A0A3M6Q987"/>
<accession>A0A3M6Q987</accession>
<organism evidence="1 2">
    <name type="scientific">Allofranklinella schreckenbergeri</name>
    <dbReference type="NCBI Taxonomy" id="1076744"/>
    <lineage>
        <taxon>Bacteria</taxon>
        <taxon>Pseudomonadati</taxon>
        <taxon>Pseudomonadota</taxon>
        <taxon>Betaproteobacteria</taxon>
        <taxon>Burkholderiales</taxon>
        <taxon>Comamonadaceae</taxon>
        <taxon>Allofranklinella</taxon>
    </lineage>
</organism>
<protein>
    <submittedName>
        <fullName evidence="1">Uncharacterized protein</fullName>
    </submittedName>
</protein>
<keyword evidence="2" id="KW-1185">Reference proteome</keyword>